<feature type="domain" description="PXA" evidence="3">
    <location>
        <begin position="159"/>
        <end position="238"/>
    </location>
</feature>
<dbReference type="PANTHER" id="PTHR22775:SF48">
    <property type="entry name" value="SORTING NEXIN-25"/>
    <property type="match status" value="1"/>
</dbReference>
<reference evidence="5" key="1">
    <citation type="submission" date="2020-10" db="EMBL/GenBank/DDBJ databases">
        <title>Chromosome-scale genome assembly of the Allis shad, Alosa alosa.</title>
        <authorList>
            <person name="Margot Z."/>
            <person name="Christophe K."/>
            <person name="Cabau C."/>
            <person name="Louis A."/>
            <person name="Berthelot C."/>
            <person name="Parey E."/>
            <person name="Roest Crollius H."/>
            <person name="Montfort J."/>
            <person name="Robinson-Rechavi M."/>
            <person name="Bucao C."/>
            <person name="Bouchez O."/>
            <person name="Gislard M."/>
            <person name="Lluch J."/>
            <person name="Milhes M."/>
            <person name="Lampietro C."/>
            <person name="Lopez Roques C."/>
            <person name="Donnadieu C."/>
            <person name="Braasch I."/>
            <person name="Desvignes T."/>
            <person name="Postlethwait J."/>
            <person name="Bobe J."/>
            <person name="Guiguen Y."/>
        </authorList>
    </citation>
    <scope>NUCLEOTIDE SEQUENCE</scope>
    <source>
        <strain evidence="5">M-15738</strain>
        <tissue evidence="5">Blood</tissue>
    </source>
</reference>
<dbReference type="Pfam" id="PF02194">
    <property type="entry name" value="PXA"/>
    <property type="match status" value="1"/>
</dbReference>
<feature type="compositionally biased region" description="Low complexity" evidence="2">
    <location>
        <begin position="261"/>
        <end position="273"/>
    </location>
</feature>
<dbReference type="InterPro" id="IPR003114">
    <property type="entry name" value="Phox_assoc"/>
</dbReference>
<dbReference type="Pfam" id="PF08628">
    <property type="entry name" value="Nexin_C"/>
    <property type="match status" value="1"/>
</dbReference>
<evidence type="ECO:0000256" key="2">
    <source>
        <dbReference type="SAM" id="MobiDB-lite"/>
    </source>
</evidence>
<comment type="similarity">
    <text evidence="1">Belongs to the sorting nexin family.</text>
</comment>
<dbReference type="AlphaFoldDB" id="A0AAV6FKH4"/>
<feature type="compositionally biased region" description="Basic and acidic residues" evidence="2">
    <location>
        <begin position="668"/>
        <end position="688"/>
    </location>
</feature>
<feature type="compositionally biased region" description="Polar residues" evidence="2">
    <location>
        <begin position="332"/>
        <end position="341"/>
    </location>
</feature>
<evidence type="ECO:0000313" key="6">
    <source>
        <dbReference type="Proteomes" id="UP000823561"/>
    </source>
</evidence>
<sequence>MYLKRFLVATAVGFMWYFSDYGEVTLQLGVFICVLLSFKLFKRSVECSTQTDDLAENSPNQEINEEKICSSDGSSMISTKEESSHGLQYVNVKRSLQKVFECAYEQTFVPWYNVPEAITSQPLHGALKTEFDLFVDRLISRARGFDLCAASVGCIRILSQHLHNAKQSKGAPLFSSRAEEMRVLRVFSEALVRNLLPETLWDLELYRCILNEVVAVKVLDLLVTWLSDPDNLNQLIVSQLDGVAVGRSVEDLCESEREDGASSSESEDAGASADDAEDISRKRKKPGKKLKEGWSKFLEKMKSKKAKKKEQELIFKALERQSSASPEDYCNAVSNNKGSVRSETDSESEGSDFETYLTSVQEDMMEFKLSYEMWRVGNWNVTVKNVQRESEELCFTVHLEERDNPENLHWDVMKTQTDLLFFHSRWQDMSGLPSVSAIVDDKGRDLDEAFQEETKTTLQTFLQELVSDSQFGHSQPVFQFLCPLDKLLSEEQPCGGVWGLVSGIAYFLTPSYEEEEHFSPIAEANTEDMKTTVIMNKLEVVKNEVEHTEGDSKEPHHTSLNSMCPTNASNTDQVEEIEPTRADDGTSEGLEDDCDQPGAIISGLSSITESFDEFLAKAKSVIPKVHHTIINQNSDSSVLNDSWSHLGNKTSKRDNILQKMSAGRHKSKEKDQGCIAKEDSHTQSHLEKNTNQSWEHLEATKAIFDLLKEISGNSFILNIFDAILKPVMPLVKKKVNSFLDRMNPTEAQVASCIDTAREKQWPEGPQTSMDSRPQRTQEEKSGTRERAQQLINTKYSKYLILKKTDVETVFKIFQEAEENRKLAYMLLSFLLHEFLPGEPALNVIAQLYVKDVI</sequence>
<feature type="region of interest" description="Disordered" evidence="2">
    <location>
        <begin position="547"/>
        <end position="574"/>
    </location>
</feature>
<feature type="compositionally biased region" description="Basic and acidic residues" evidence="2">
    <location>
        <begin position="547"/>
        <end position="557"/>
    </location>
</feature>
<evidence type="ECO:0000259" key="3">
    <source>
        <dbReference type="Pfam" id="PF02194"/>
    </source>
</evidence>
<accession>A0AAV6FKH4</accession>
<dbReference type="GO" id="GO:0035091">
    <property type="term" value="F:phosphatidylinositol binding"/>
    <property type="evidence" value="ECO:0007669"/>
    <property type="project" value="InterPro"/>
</dbReference>
<name>A0AAV6FKH4_9TELE</name>
<dbReference type="GO" id="GO:0005768">
    <property type="term" value="C:endosome"/>
    <property type="evidence" value="ECO:0007669"/>
    <property type="project" value="TreeGrafter"/>
</dbReference>
<dbReference type="InterPro" id="IPR036871">
    <property type="entry name" value="PX_dom_sf"/>
</dbReference>
<comment type="caution">
    <text evidence="5">The sequence shown here is derived from an EMBL/GenBank/DDBJ whole genome shotgun (WGS) entry which is preliminary data.</text>
</comment>
<keyword evidence="6" id="KW-1185">Reference proteome</keyword>
<dbReference type="InterPro" id="IPR013937">
    <property type="entry name" value="Sorting_nexin_C"/>
</dbReference>
<feature type="region of interest" description="Disordered" evidence="2">
    <location>
        <begin position="756"/>
        <end position="785"/>
    </location>
</feature>
<feature type="region of interest" description="Disordered" evidence="2">
    <location>
        <begin position="254"/>
        <end position="288"/>
    </location>
</feature>
<evidence type="ECO:0000313" key="5">
    <source>
        <dbReference type="EMBL" id="KAG5263353.1"/>
    </source>
</evidence>
<dbReference type="Gene3D" id="3.30.1520.10">
    <property type="entry name" value="Phox-like domain"/>
    <property type="match status" value="1"/>
</dbReference>
<feature type="compositionally biased region" description="Polar residues" evidence="2">
    <location>
        <begin position="558"/>
        <end position="572"/>
    </location>
</feature>
<dbReference type="EMBL" id="JADWDJ010000021">
    <property type="protein sequence ID" value="KAG5263353.1"/>
    <property type="molecule type" value="Genomic_DNA"/>
</dbReference>
<evidence type="ECO:0008006" key="7">
    <source>
        <dbReference type="Google" id="ProtNLM"/>
    </source>
</evidence>
<feature type="domain" description="Sorting nexin C-terminal" evidence="4">
    <location>
        <begin position="729"/>
        <end position="793"/>
    </location>
</feature>
<dbReference type="Proteomes" id="UP000823561">
    <property type="component" value="Chromosome 21"/>
</dbReference>
<gene>
    <name evidence="5" type="ORF">AALO_G00263930</name>
</gene>
<dbReference type="PANTHER" id="PTHR22775">
    <property type="entry name" value="SORTING NEXIN"/>
    <property type="match status" value="1"/>
</dbReference>
<feature type="region of interest" description="Disordered" evidence="2">
    <location>
        <begin position="661"/>
        <end position="691"/>
    </location>
</feature>
<protein>
    <recommendedName>
        <fullName evidence="7">PXA domain-containing protein</fullName>
    </recommendedName>
</protein>
<evidence type="ECO:0000259" key="4">
    <source>
        <dbReference type="Pfam" id="PF08628"/>
    </source>
</evidence>
<organism evidence="5 6">
    <name type="scientific">Alosa alosa</name>
    <name type="common">allis shad</name>
    <dbReference type="NCBI Taxonomy" id="278164"/>
    <lineage>
        <taxon>Eukaryota</taxon>
        <taxon>Metazoa</taxon>
        <taxon>Chordata</taxon>
        <taxon>Craniata</taxon>
        <taxon>Vertebrata</taxon>
        <taxon>Euteleostomi</taxon>
        <taxon>Actinopterygii</taxon>
        <taxon>Neopterygii</taxon>
        <taxon>Teleostei</taxon>
        <taxon>Clupei</taxon>
        <taxon>Clupeiformes</taxon>
        <taxon>Clupeoidei</taxon>
        <taxon>Clupeidae</taxon>
        <taxon>Alosa</taxon>
    </lineage>
</organism>
<feature type="region of interest" description="Disordered" evidence="2">
    <location>
        <begin position="326"/>
        <end position="353"/>
    </location>
</feature>
<proteinExistence type="inferred from homology"/>
<evidence type="ECO:0000256" key="1">
    <source>
        <dbReference type="ARBA" id="ARBA00010883"/>
    </source>
</evidence>
<feature type="compositionally biased region" description="Basic and acidic residues" evidence="2">
    <location>
        <begin position="772"/>
        <end position="785"/>
    </location>
</feature>